<dbReference type="EMBL" id="FNBE01000018">
    <property type="protein sequence ID" value="SDH05918.1"/>
    <property type="molecule type" value="Genomic_DNA"/>
</dbReference>
<evidence type="ECO:0000259" key="1">
    <source>
        <dbReference type="Pfam" id="PF04149"/>
    </source>
</evidence>
<dbReference type="OrthoDB" id="4330022at2"/>
<accession>A0A1G7ZB33</accession>
<dbReference type="InterPro" id="IPR007278">
    <property type="entry name" value="DUF397"/>
</dbReference>
<name>A0A1G7ZB33_PSEOR</name>
<dbReference type="AlphaFoldDB" id="A0A1G7ZB33"/>
<evidence type="ECO:0000313" key="2">
    <source>
        <dbReference type="EMBL" id="SDH05918.1"/>
    </source>
</evidence>
<dbReference type="Proteomes" id="UP000198967">
    <property type="component" value="Unassembled WGS sequence"/>
</dbReference>
<keyword evidence="3" id="KW-1185">Reference proteome</keyword>
<dbReference type="RefSeq" id="WP_093088985.1">
    <property type="nucleotide sequence ID" value="NZ_FNBE01000018.1"/>
</dbReference>
<reference evidence="2 3" key="1">
    <citation type="submission" date="2016-10" db="EMBL/GenBank/DDBJ databases">
        <authorList>
            <person name="de Groot N.N."/>
        </authorList>
    </citation>
    <scope>NUCLEOTIDE SEQUENCE [LARGE SCALE GENOMIC DNA]</scope>
    <source>
        <strain evidence="2 3">CGMCC 4.3143</strain>
    </source>
</reference>
<gene>
    <name evidence="2" type="ORF">SAMN05216377_11886</name>
</gene>
<feature type="domain" description="DUF397" evidence="1">
    <location>
        <begin position="9"/>
        <end position="60"/>
    </location>
</feature>
<dbReference type="Pfam" id="PF04149">
    <property type="entry name" value="DUF397"/>
    <property type="match status" value="1"/>
</dbReference>
<organism evidence="2 3">
    <name type="scientific">Pseudonocardia oroxyli</name>
    <dbReference type="NCBI Taxonomy" id="366584"/>
    <lineage>
        <taxon>Bacteria</taxon>
        <taxon>Bacillati</taxon>
        <taxon>Actinomycetota</taxon>
        <taxon>Actinomycetes</taxon>
        <taxon>Pseudonocardiales</taxon>
        <taxon>Pseudonocardiaceae</taxon>
        <taxon>Pseudonocardia</taxon>
    </lineage>
</organism>
<evidence type="ECO:0000313" key="3">
    <source>
        <dbReference type="Proteomes" id="UP000198967"/>
    </source>
</evidence>
<sequence length="69" mass="7400">MTDTSRSPFRISSYSANGNCVEVSLGGGDDLVAVRHSRRTDDPPLLFNGAEWDAFIAGVKAGEFDRPLG</sequence>
<protein>
    <recommendedName>
        <fullName evidence="1">DUF397 domain-containing protein</fullName>
    </recommendedName>
</protein>
<dbReference type="STRING" id="366584.SAMN05216377_11886"/>
<proteinExistence type="predicted"/>